<dbReference type="Proteomes" id="UP000005237">
    <property type="component" value="Unassembled WGS sequence"/>
</dbReference>
<sequence>MHFVKSVATNEVFDIADPSNGSSNNREAAIIGLWTGVCGGYRKMPGMLITAVLLANYRTIFSVPEEFVKRVRHLGHVAEQENTRYEHVTRRGRKVVAEPANSPTVQTTEKPRKGLFTRLLRK</sequence>
<organism evidence="1 2">
    <name type="scientific">Caenorhabditis japonica</name>
    <dbReference type="NCBI Taxonomy" id="281687"/>
    <lineage>
        <taxon>Eukaryota</taxon>
        <taxon>Metazoa</taxon>
        <taxon>Ecdysozoa</taxon>
        <taxon>Nematoda</taxon>
        <taxon>Chromadorea</taxon>
        <taxon>Rhabditida</taxon>
        <taxon>Rhabditina</taxon>
        <taxon>Rhabditomorpha</taxon>
        <taxon>Rhabditoidea</taxon>
        <taxon>Rhabditidae</taxon>
        <taxon>Peloderinae</taxon>
        <taxon>Caenorhabditis</taxon>
    </lineage>
</organism>
<reference evidence="1" key="2">
    <citation type="submission" date="2022-06" db="UniProtKB">
        <authorList>
            <consortium name="EnsemblMetazoa"/>
        </authorList>
    </citation>
    <scope>IDENTIFICATION</scope>
    <source>
        <strain evidence="1">DF5081</strain>
    </source>
</reference>
<proteinExistence type="predicted"/>
<dbReference type="AlphaFoldDB" id="A0A8R1ETU4"/>
<evidence type="ECO:0000313" key="2">
    <source>
        <dbReference type="Proteomes" id="UP000005237"/>
    </source>
</evidence>
<name>A0A8R1ETU4_CAEJA</name>
<accession>A0A8R1ETU4</accession>
<reference evidence="2" key="1">
    <citation type="submission" date="2010-08" db="EMBL/GenBank/DDBJ databases">
        <authorList>
            <consortium name="Caenorhabditis japonica Sequencing Consortium"/>
            <person name="Wilson R.K."/>
        </authorList>
    </citation>
    <scope>NUCLEOTIDE SEQUENCE [LARGE SCALE GENOMIC DNA]</scope>
    <source>
        <strain evidence="2">DF5081</strain>
    </source>
</reference>
<dbReference type="EnsemblMetazoa" id="CJA40215.1">
    <property type="protein sequence ID" value="CJA40215.1"/>
    <property type="gene ID" value="WBGene00216063"/>
</dbReference>
<keyword evidence="2" id="KW-1185">Reference proteome</keyword>
<protein>
    <submittedName>
        <fullName evidence="1">Uncharacterized protein</fullName>
    </submittedName>
</protein>
<evidence type="ECO:0000313" key="1">
    <source>
        <dbReference type="EnsemblMetazoa" id="CJA40215.1"/>
    </source>
</evidence>